<evidence type="ECO:0000256" key="3">
    <source>
        <dbReference type="ARBA" id="ARBA00023274"/>
    </source>
</evidence>
<evidence type="ECO:0000256" key="1">
    <source>
        <dbReference type="ARBA" id="ARBA00005436"/>
    </source>
</evidence>
<feature type="compositionally biased region" description="Gly residues" evidence="4">
    <location>
        <begin position="67"/>
        <end position="82"/>
    </location>
</feature>
<evidence type="ECO:0000313" key="6">
    <source>
        <dbReference type="Proteomes" id="UP001054902"/>
    </source>
</evidence>
<comment type="similarity">
    <text evidence="1">Belongs to the eukaryotic ribosomal protein P1/P2 family.</text>
</comment>
<protein>
    <recommendedName>
        <fullName evidence="7">60S acidic ribosomal protein P2</fullName>
    </recommendedName>
</protein>
<dbReference type="InterPro" id="IPR038716">
    <property type="entry name" value="P1/P2_N_sf"/>
</dbReference>
<name>A0AAD3H3V2_9STRA</name>
<dbReference type="GO" id="GO:0002182">
    <property type="term" value="P:cytoplasmic translational elongation"/>
    <property type="evidence" value="ECO:0007669"/>
    <property type="project" value="InterPro"/>
</dbReference>
<gene>
    <name evidence="5" type="ORF">CTEN210_05861</name>
</gene>
<organism evidence="5 6">
    <name type="scientific">Chaetoceros tenuissimus</name>
    <dbReference type="NCBI Taxonomy" id="426638"/>
    <lineage>
        <taxon>Eukaryota</taxon>
        <taxon>Sar</taxon>
        <taxon>Stramenopiles</taxon>
        <taxon>Ochrophyta</taxon>
        <taxon>Bacillariophyta</taxon>
        <taxon>Coscinodiscophyceae</taxon>
        <taxon>Chaetocerotophycidae</taxon>
        <taxon>Chaetocerotales</taxon>
        <taxon>Chaetocerotaceae</taxon>
        <taxon>Chaetoceros</taxon>
    </lineage>
</organism>
<sequence length="115" mass="11058">MQEVAAYILLVLGGNASPSADDVANVITASGAEANADAIAQLCGDLEGKSVDDLLAEGMETIKDVPLGGGGGGAAAAGGAAGGEAAAEEEEEEVEEEAGPGDAIDMFGGDDGGDY</sequence>
<keyword evidence="2" id="KW-0689">Ribosomal protein</keyword>
<dbReference type="InterPro" id="IPR044076">
    <property type="entry name" value="Ribosomal_P2"/>
</dbReference>
<dbReference type="GO" id="GO:0022625">
    <property type="term" value="C:cytosolic large ribosomal subunit"/>
    <property type="evidence" value="ECO:0007669"/>
    <property type="project" value="InterPro"/>
</dbReference>
<proteinExistence type="inferred from homology"/>
<dbReference type="PANTHER" id="PTHR21141">
    <property type="entry name" value="60S ACIDIC RIBOSOMAL PROTEIN FAMILY MEMBER"/>
    <property type="match status" value="1"/>
</dbReference>
<dbReference type="Proteomes" id="UP001054902">
    <property type="component" value="Unassembled WGS sequence"/>
</dbReference>
<dbReference type="HAMAP" id="MF_01478">
    <property type="entry name" value="Ribosomal_L12_arch"/>
    <property type="match status" value="1"/>
</dbReference>
<dbReference type="Pfam" id="PF00428">
    <property type="entry name" value="Ribosomal_60s"/>
    <property type="match status" value="1"/>
</dbReference>
<dbReference type="GO" id="GO:0003735">
    <property type="term" value="F:structural constituent of ribosome"/>
    <property type="evidence" value="ECO:0007669"/>
    <property type="project" value="InterPro"/>
</dbReference>
<dbReference type="CDD" id="cd05833">
    <property type="entry name" value="Ribosomal_P2"/>
    <property type="match status" value="1"/>
</dbReference>
<accession>A0AAD3H3V2</accession>
<dbReference type="FunFam" id="1.10.10.1410:FF:000002">
    <property type="entry name" value="60S acidic ribosomal protein P2"/>
    <property type="match status" value="1"/>
</dbReference>
<evidence type="ECO:0000256" key="4">
    <source>
        <dbReference type="SAM" id="MobiDB-lite"/>
    </source>
</evidence>
<feature type="compositionally biased region" description="Acidic residues" evidence="4">
    <location>
        <begin position="86"/>
        <end position="99"/>
    </location>
</feature>
<keyword evidence="6" id="KW-1185">Reference proteome</keyword>
<feature type="region of interest" description="Disordered" evidence="4">
    <location>
        <begin position="66"/>
        <end position="115"/>
    </location>
</feature>
<dbReference type="EMBL" id="BLLK01000038">
    <property type="protein sequence ID" value="GFH49385.1"/>
    <property type="molecule type" value="Genomic_DNA"/>
</dbReference>
<evidence type="ECO:0000256" key="2">
    <source>
        <dbReference type="ARBA" id="ARBA00022980"/>
    </source>
</evidence>
<comment type="caution">
    <text evidence="5">The sequence shown here is derived from an EMBL/GenBank/DDBJ whole genome shotgun (WGS) entry which is preliminary data.</text>
</comment>
<keyword evidence="3" id="KW-0687">Ribonucleoprotein</keyword>
<dbReference type="AlphaFoldDB" id="A0AAD3H3V2"/>
<dbReference type="InterPro" id="IPR027534">
    <property type="entry name" value="Ribosomal_P1/P2"/>
</dbReference>
<evidence type="ECO:0008006" key="7">
    <source>
        <dbReference type="Google" id="ProtNLM"/>
    </source>
</evidence>
<dbReference type="PANTHER" id="PTHR21141:SF5">
    <property type="entry name" value="LARGE RIBOSOMAL SUBUNIT PROTEIN P2"/>
    <property type="match status" value="1"/>
</dbReference>
<reference evidence="5 6" key="1">
    <citation type="journal article" date="2021" name="Sci. Rep.">
        <title>The genome of the diatom Chaetoceros tenuissimus carries an ancient integrated fragment of an extant virus.</title>
        <authorList>
            <person name="Hongo Y."/>
            <person name="Kimura K."/>
            <person name="Takaki Y."/>
            <person name="Yoshida Y."/>
            <person name="Baba S."/>
            <person name="Kobayashi G."/>
            <person name="Nagasaki K."/>
            <person name="Hano T."/>
            <person name="Tomaru Y."/>
        </authorList>
    </citation>
    <scope>NUCLEOTIDE SEQUENCE [LARGE SCALE GENOMIC DNA]</scope>
    <source>
        <strain evidence="5 6">NIES-3715</strain>
    </source>
</reference>
<dbReference type="Gene3D" id="1.10.10.1410">
    <property type="match status" value="1"/>
</dbReference>
<evidence type="ECO:0000313" key="5">
    <source>
        <dbReference type="EMBL" id="GFH49385.1"/>
    </source>
</evidence>